<protein>
    <recommendedName>
        <fullName evidence="4">Arrestin-like N-terminal domain-containing protein</fullName>
    </recommendedName>
</protein>
<dbReference type="Proteomes" id="UP000183567">
    <property type="component" value="Unassembled WGS sequence"/>
</dbReference>
<feature type="compositionally biased region" description="Polar residues" evidence="1">
    <location>
        <begin position="919"/>
        <end position="950"/>
    </location>
</feature>
<dbReference type="InterPro" id="IPR014752">
    <property type="entry name" value="Arrestin-like_C"/>
</dbReference>
<feature type="compositionally biased region" description="Pro residues" evidence="1">
    <location>
        <begin position="1131"/>
        <end position="1144"/>
    </location>
</feature>
<reference evidence="2 3" key="1">
    <citation type="submission" date="2016-03" db="EMBL/GenBank/DDBJ databases">
        <title>Comparative genomics of the ectomycorrhizal sister species Rhizopogon vinicolor and Rhizopogon vesiculosus (Basidiomycota: Boletales) reveals a divergence of the mating type B locus.</title>
        <authorList>
            <person name="Mujic A.B."/>
            <person name="Kuo A."/>
            <person name="Tritt A."/>
            <person name="Lipzen A."/>
            <person name="Chen C."/>
            <person name="Johnson J."/>
            <person name="Sharma A."/>
            <person name="Barry K."/>
            <person name="Grigoriev I.V."/>
            <person name="Spatafora J.W."/>
        </authorList>
    </citation>
    <scope>NUCLEOTIDE SEQUENCE [LARGE SCALE GENOMIC DNA]</scope>
    <source>
        <strain evidence="2 3">AM-OR11-056</strain>
    </source>
</reference>
<feature type="region of interest" description="Disordered" evidence="1">
    <location>
        <begin position="758"/>
        <end position="844"/>
    </location>
</feature>
<feature type="region of interest" description="Disordered" evidence="1">
    <location>
        <begin position="464"/>
        <end position="542"/>
    </location>
</feature>
<proteinExistence type="predicted"/>
<keyword evidence="3" id="KW-1185">Reference proteome</keyword>
<dbReference type="OrthoDB" id="298939at2759"/>
<sequence>MALQSRPVPMNATQHHSKVKVSLTLSDPIFVAGSNISGKMEVECRGDGEFGLGIGLIMVELFAIQQITSRDHSATSTFIHSRRLFQGPGLPPSNAIQPDFVPTSAESPFELPAHHYPARRGLTTFFFRFPLPPSSPASISFGPAQIRYEIRASVGVAWRGGKSIVTDQRDVNVVEFCDRPALPERPHGMAIAEGGNIWAQALVTNGPIVAGEIACIELQLKNHSINWTSGVTLTLSRELRLSSPSVDKKPLNITDTVTEVEFRGHEYKVPPGIEGVANLVINIPRSSRGSRGGARLGENGEMTDGLFDVCCSLRLQVDMPVGSEPVIIIIPLVIHHPLAIPEAPTSPPYAFPATSSPQPYASPPPHAYPLSPPPGASYIADPLFSPHHGPSRAYWTPPSQPMDYSPWTPAFSEQYYPQGLTSPNPHLQHYTPLPRPASAEPHPQMPYYDASLVSGLPSPAHLPLSHSSVSYHPPQAVESSPQHNADAEEGKGLRASRISQTLRLSSRHRSVSPLSHRYPLPQSSVQHVSPRRMHPGPIQIPNLPNPYDSPDVLLSPRPIPSPKQSYSGFSPRSENVCALERMADEVGRQSGDLSADLPKHVANVDSIVDKTLPSLPVPSGKRPLQARPLIEAVFSNALVPELSALKPASESAAPHPPTPPIAAITPIKFPRAPTTLFSLGTNLGKNIPQESGLDALERRLLAEVGTRRQDAEELRPNVRSVVQPIMIPPSGTPADVNDSAISSLTLADRDAFLRGDEGEREHEHEQEQEQEPEPEHEQDRDSDERTQHRGGRHSQSDDEREVRTQRGRGWTKSKHSDEDDERRAARKRERERKKGKESDMRKLRSEAKGRIAAWLGEIDTATPPLMDDSFSLVSPTASHFVPITDNEPFAPVPSSEKPLPSVGDAERGVNEDVSAAPNPRSSGFVTISTLKTSTTQRSPVPAPENTQSGSDAGKKTPAAEASVPGPILRKMSAGQSTIAGPAGFLPSVPPARPKSPGIKSVSPMSRHFLSPRQARHTPQSLVPEVKYDIRSARGGRGGKVAEVASLWAAKSDATDTQAKQPGAMPPVKKPVNYGGKLPVKSPLSASQTNGLADTSKEGRGKATKATTVPAVVSSSHAVPMLSSTASLARAPPNPRTPTSRPLPPMISETISNGNIVKNAIPKTTRPPSDLGFGQARLRDLIKKYQG</sequence>
<evidence type="ECO:0000313" key="3">
    <source>
        <dbReference type="Proteomes" id="UP000183567"/>
    </source>
</evidence>
<gene>
    <name evidence="2" type="ORF">AZE42_05546</name>
</gene>
<accession>A0A1J8PN12</accession>
<feature type="region of interest" description="Disordered" evidence="1">
    <location>
        <begin position="1122"/>
        <end position="1147"/>
    </location>
</feature>
<feature type="compositionally biased region" description="Basic and acidic residues" evidence="1">
    <location>
        <begin position="758"/>
        <end position="787"/>
    </location>
</feature>
<dbReference type="AlphaFoldDB" id="A0A1J8PN12"/>
<organism evidence="2 3">
    <name type="scientific">Rhizopogon vesiculosus</name>
    <dbReference type="NCBI Taxonomy" id="180088"/>
    <lineage>
        <taxon>Eukaryota</taxon>
        <taxon>Fungi</taxon>
        <taxon>Dikarya</taxon>
        <taxon>Basidiomycota</taxon>
        <taxon>Agaricomycotina</taxon>
        <taxon>Agaricomycetes</taxon>
        <taxon>Agaricomycetidae</taxon>
        <taxon>Boletales</taxon>
        <taxon>Suillineae</taxon>
        <taxon>Rhizopogonaceae</taxon>
        <taxon>Rhizopogon</taxon>
    </lineage>
</organism>
<dbReference type="STRING" id="180088.A0A1J8PN12"/>
<dbReference type="Gene3D" id="2.60.40.640">
    <property type="match status" value="1"/>
</dbReference>
<evidence type="ECO:0008006" key="4">
    <source>
        <dbReference type="Google" id="ProtNLM"/>
    </source>
</evidence>
<feature type="compositionally biased region" description="Basic and acidic residues" evidence="1">
    <location>
        <begin position="794"/>
        <end position="804"/>
    </location>
</feature>
<feature type="region of interest" description="Disordered" evidence="1">
    <location>
        <begin position="884"/>
        <end position="1023"/>
    </location>
</feature>
<evidence type="ECO:0000256" key="1">
    <source>
        <dbReference type="SAM" id="MobiDB-lite"/>
    </source>
</evidence>
<feature type="region of interest" description="Disordered" evidence="1">
    <location>
        <begin position="1050"/>
        <end position="1110"/>
    </location>
</feature>
<dbReference type="EMBL" id="LVVM01005532">
    <property type="protein sequence ID" value="OJA10301.1"/>
    <property type="molecule type" value="Genomic_DNA"/>
</dbReference>
<feature type="compositionally biased region" description="Polar residues" evidence="1">
    <location>
        <begin position="1083"/>
        <end position="1092"/>
    </location>
</feature>
<feature type="region of interest" description="Disordered" evidence="1">
    <location>
        <begin position="415"/>
        <end position="450"/>
    </location>
</feature>
<feature type="compositionally biased region" description="Basic and acidic residues" evidence="1">
    <location>
        <begin position="814"/>
        <end position="823"/>
    </location>
</feature>
<name>A0A1J8PN12_9AGAM</name>
<evidence type="ECO:0000313" key="2">
    <source>
        <dbReference type="EMBL" id="OJA10301.1"/>
    </source>
</evidence>
<comment type="caution">
    <text evidence="2">The sequence shown here is derived from an EMBL/GenBank/DDBJ whole genome shotgun (WGS) entry which is preliminary data.</text>
</comment>
<feature type="compositionally biased region" description="Basic and acidic residues" evidence="1">
    <location>
        <begin position="832"/>
        <end position="844"/>
    </location>
</feature>